<proteinExistence type="predicted"/>
<sequence>MNLFIEGIQGTGKSTLLEKLAGRHPDYHVYREGDYCPIELSWCTWMTAADYEAVCRKYPSLKKELETQTTKEGDYYITAYTRILTDIPGFHKDLERWEIYNGRKTPEEFQRILLKRYENLPTDNPGNLYECSFFQNIVEEFLLYQQLSEEEIFAFYERLFALVNDKGFHLYYLYAEDLEPVLKQIIKERCDTQGNPLWYPLMLEYLKASPWGKKHQAEGFSDLLGHLQYRQDLELRLIKEILKDQGEILNRDALPSYLK</sequence>
<name>A0A9D2PPP9_9FIRM</name>
<reference evidence="1" key="1">
    <citation type="journal article" date="2021" name="PeerJ">
        <title>Extensive microbial diversity within the chicken gut microbiome revealed by metagenomics and culture.</title>
        <authorList>
            <person name="Gilroy R."/>
            <person name="Ravi A."/>
            <person name="Getino M."/>
            <person name="Pursley I."/>
            <person name="Horton D.L."/>
            <person name="Alikhan N.F."/>
            <person name="Baker D."/>
            <person name="Gharbi K."/>
            <person name="Hall N."/>
            <person name="Watson M."/>
            <person name="Adriaenssens E.M."/>
            <person name="Foster-Nyarko E."/>
            <person name="Jarju S."/>
            <person name="Secka A."/>
            <person name="Antonio M."/>
            <person name="Oren A."/>
            <person name="Chaudhuri R.R."/>
            <person name="La Ragione R."/>
            <person name="Hildebrand F."/>
            <person name="Pallen M.J."/>
        </authorList>
    </citation>
    <scope>NUCLEOTIDE SEQUENCE</scope>
    <source>
        <strain evidence="1">ChiBcec2-3848</strain>
    </source>
</reference>
<dbReference type="AlphaFoldDB" id="A0A9D2PPP9"/>
<dbReference type="EMBL" id="DWVZ01000220">
    <property type="protein sequence ID" value="HJC64942.1"/>
    <property type="molecule type" value="Genomic_DNA"/>
</dbReference>
<dbReference type="Proteomes" id="UP000823886">
    <property type="component" value="Unassembled WGS sequence"/>
</dbReference>
<comment type="caution">
    <text evidence="1">The sequence shown here is derived from an EMBL/GenBank/DDBJ whole genome shotgun (WGS) entry which is preliminary data.</text>
</comment>
<protein>
    <submittedName>
        <fullName evidence="1">Uncharacterized protein</fullName>
    </submittedName>
</protein>
<evidence type="ECO:0000313" key="2">
    <source>
        <dbReference type="Proteomes" id="UP000823886"/>
    </source>
</evidence>
<reference evidence="1" key="2">
    <citation type="submission" date="2021-04" db="EMBL/GenBank/DDBJ databases">
        <authorList>
            <person name="Gilroy R."/>
        </authorList>
    </citation>
    <scope>NUCLEOTIDE SEQUENCE</scope>
    <source>
        <strain evidence="1">ChiBcec2-3848</strain>
    </source>
</reference>
<evidence type="ECO:0000313" key="1">
    <source>
        <dbReference type="EMBL" id="HJC64942.1"/>
    </source>
</evidence>
<organism evidence="1 2">
    <name type="scientific">Candidatus Blautia merdavium</name>
    <dbReference type="NCBI Taxonomy" id="2838494"/>
    <lineage>
        <taxon>Bacteria</taxon>
        <taxon>Bacillati</taxon>
        <taxon>Bacillota</taxon>
        <taxon>Clostridia</taxon>
        <taxon>Lachnospirales</taxon>
        <taxon>Lachnospiraceae</taxon>
        <taxon>Blautia</taxon>
    </lineage>
</organism>
<dbReference type="InterPro" id="IPR027417">
    <property type="entry name" value="P-loop_NTPase"/>
</dbReference>
<accession>A0A9D2PPP9</accession>
<dbReference type="SUPFAM" id="SSF52540">
    <property type="entry name" value="P-loop containing nucleoside triphosphate hydrolases"/>
    <property type="match status" value="1"/>
</dbReference>
<gene>
    <name evidence="1" type="ORF">H9753_15220</name>
</gene>
<dbReference type="Gene3D" id="3.40.50.300">
    <property type="entry name" value="P-loop containing nucleotide triphosphate hydrolases"/>
    <property type="match status" value="1"/>
</dbReference>